<keyword evidence="6 10" id="KW-0732">Signal</keyword>
<feature type="region of interest" description="Disordered" evidence="9">
    <location>
        <begin position="280"/>
        <end position="302"/>
    </location>
</feature>
<sequence>MNFLPWVSLFFSTLLATAVAATPSRTATRRGSSSFVGTSGQNFVVNGSTFKYIGTNAYWLPTLNTNDDIWNTLANISSLGIKVVRLWAFNDVDTIPVNGTWFQLVQNGTVSVNNGSNGLQKLDTVIQMAEQQGLYIILSLTNNWFPFNTTSTSIPANNSLTRNYLSNNYGGMDLYVRQFGLETHDQFYTNDSILTSFMNYTTQVVSRYVNSPSIFSYELANDARCNSTLPGSATCTTETITTWHATVAAHIRSIDPNHLVSSGVGGYMCTDCPKLYPLTPPPAPPAPSPAPGKKKRKATPVTNKQIIRERSERKRRNREAAKLAGTLVEDGVRIRGRWVSSATKRQQSETVGSLYDGSYGVDSQDISNIPDIGFSSFQLFPDQQSYGPDDPNIAPWQNTEQNGAQWITTQAQSAAAVGKPAALTGFGLVTQSNAPAFVPFNSTSAPFASDNREMLFEKTTPFEVLSILSANSSTTYGVTSQQQSDTYTTWLNTGIAAGLNGIIQYQWGQSNLTAEPGTSVTPSTTTGEVSTPGSPGQTPTPPEETGESPNDGYSTNGTDTVQQVLGSAVQGIAADS</sequence>
<feature type="signal peptide" evidence="10">
    <location>
        <begin position="1"/>
        <end position="20"/>
    </location>
</feature>
<gene>
    <name evidence="12" type="ORF">AZE42_06303</name>
</gene>
<dbReference type="GO" id="GO:0046355">
    <property type="term" value="P:mannan catabolic process"/>
    <property type="evidence" value="ECO:0007669"/>
    <property type="project" value="UniProtKB-ARBA"/>
</dbReference>
<evidence type="ECO:0000256" key="10">
    <source>
        <dbReference type="SAM" id="SignalP"/>
    </source>
</evidence>
<keyword evidence="5" id="KW-0964">Secreted</keyword>
<evidence type="ECO:0000256" key="4">
    <source>
        <dbReference type="ARBA" id="ARBA00012706"/>
    </source>
</evidence>
<evidence type="ECO:0000256" key="9">
    <source>
        <dbReference type="SAM" id="MobiDB-lite"/>
    </source>
</evidence>
<evidence type="ECO:0000256" key="8">
    <source>
        <dbReference type="ARBA" id="ARBA00023295"/>
    </source>
</evidence>
<feature type="region of interest" description="Disordered" evidence="9">
    <location>
        <begin position="514"/>
        <end position="559"/>
    </location>
</feature>
<name>A0A1J8QDM5_9AGAM</name>
<dbReference type="PANTHER" id="PTHR31451">
    <property type="match status" value="1"/>
</dbReference>
<dbReference type="STRING" id="180088.A0A1J8QDM5"/>
<dbReference type="InterPro" id="IPR001547">
    <property type="entry name" value="Glyco_hydro_5"/>
</dbReference>
<organism evidence="12 13">
    <name type="scientific">Rhizopogon vesiculosus</name>
    <dbReference type="NCBI Taxonomy" id="180088"/>
    <lineage>
        <taxon>Eukaryota</taxon>
        <taxon>Fungi</taxon>
        <taxon>Dikarya</taxon>
        <taxon>Basidiomycota</taxon>
        <taxon>Agaricomycotina</taxon>
        <taxon>Agaricomycetes</taxon>
        <taxon>Agaricomycetidae</taxon>
        <taxon>Boletales</taxon>
        <taxon>Suillineae</taxon>
        <taxon>Rhizopogonaceae</taxon>
        <taxon>Rhizopogon</taxon>
    </lineage>
</organism>
<proteinExistence type="inferred from homology"/>
<dbReference type="EMBL" id="LVVM01001207">
    <property type="protein sequence ID" value="OJA19053.1"/>
    <property type="molecule type" value="Genomic_DNA"/>
</dbReference>
<evidence type="ECO:0000256" key="2">
    <source>
        <dbReference type="ARBA" id="ARBA00004613"/>
    </source>
</evidence>
<dbReference type="GO" id="GO:0016985">
    <property type="term" value="F:mannan endo-1,4-beta-mannosidase activity"/>
    <property type="evidence" value="ECO:0007669"/>
    <property type="project" value="UniProtKB-EC"/>
</dbReference>
<dbReference type="SUPFAM" id="SSF51445">
    <property type="entry name" value="(Trans)glycosidases"/>
    <property type="match status" value="1"/>
</dbReference>
<dbReference type="AlphaFoldDB" id="A0A1J8QDM5"/>
<feature type="domain" description="Glycoside hydrolase family 5" evidence="11">
    <location>
        <begin position="34"/>
        <end position="268"/>
    </location>
</feature>
<evidence type="ECO:0000313" key="13">
    <source>
        <dbReference type="Proteomes" id="UP000183567"/>
    </source>
</evidence>
<dbReference type="PANTHER" id="PTHR31451:SF39">
    <property type="entry name" value="MANNAN ENDO-1,4-BETA-MANNOSIDASE 1"/>
    <property type="match status" value="1"/>
</dbReference>
<comment type="similarity">
    <text evidence="3">Belongs to the glycosyl hydrolase 5 (cellulase A) family.</text>
</comment>
<evidence type="ECO:0000256" key="3">
    <source>
        <dbReference type="ARBA" id="ARBA00005641"/>
    </source>
</evidence>
<evidence type="ECO:0000256" key="6">
    <source>
        <dbReference type="ARBA" id="ARBA00022729"/>
    </source>
</evidence>
<dbReference type="Gene3D" id="3.20.20.80">
    <property type="entry name" value="Glycosidases"/>
    <property type="match status" value="2"/>
</dbReference>
<feature type="compositionally biased region" description="Low complexity" evidence="9">
    <location>
        <begin position="515"/>
        <end position="537"/>
    </location>
</feature>
<keyword evidence="8" id="KW-0326">Glycosidase</keyword>
<feature type="compositionally biased region" description="Pro residues" evidence="9">
    <location>
        <begin position="280"/>
        <end position="290"/>
    </location>
</feature>
<reference evidence="12 13" key="1">
    <citation type="submission" date="2016-03" db="EMBL/GenBank/DDBJ databases">
        <title>Comparative genomics of the ectomycorrhizal sister species Rhizopogon vinicolor and Rhizopogon vesiculosus (Basidiomycota: Boletales) reveals a divergence of the mating type B locus.</title>
        <authorList>
            <person name="Mujic A.B."/>
            <person name="Kuo A."/>
            <person name="Tritt A."/>
            <person name="Lipzen A."/>
            <person name="Chen C."/>
            <person name="Johnson J."/>
            <person name="Sharma A."/>
            <person name="Barry K."/>
            <person name="Grigoriev I.V."/>
            <person name="Spatafora J.W."/>
        </authorList>
    </citation>
    <scope>NUCLEOTIDE SEQUENCE [LARGE SCALE GENOMIC DNA]</scope>
    <source>
        <strain evidence="12 13">AM-OR11-056</strain>
    </source>
</reference>
<comment type="subcellular location">
    <subcellularLocation>
        <location evidence="2">Secreted</location>
    </subcellularLocation>
</comment>
<accession>A0A1J8QDM5</accession>
<dbReference type="InterPro" id="IPR017853">
    <property type="entry name" value="GH"/>
</dbReference>
<dbReference type="InterPro" id="IPR045053">
    <property type="entry name" value="MAN-like"/>
</dbReference>
<protein>
    <recommendedName>
        <fullName evidence="4">mannan endo-1,4-beta-mannosidase</fullName>
        <ecNumber evidence="4">3.2.1.78</ecNumber>
    </recommendedName>
</protein>
<feature type="chain" id="PRO_5012159301" description="mannan endo-1,4-beta-mannosidase" evidence="10">
    <location>
        <begin position="21"/>
        <end position="576"/>
    </location>
</feature>
<dbReference type="Pfam" id="PF26410">
    <property type="entry name" value="GH5_mannosidase"/>
    <property type="match status" value="1"/>
</dbReference>
<dbReference type="EC" id="3.2.1.78" evidence="4"/>
<keyword evidence="7" id="KW-0378">Hydrolase</keyword>
<evidence type="ECO:0000256" key="5">
    <source>
        <dbReference type="ARBA" id="ARBA00022525"/>
    </source>
</evidence>
<evidence type="ECO:0000256" key="7">
    <source>
        <dbReference type="ARBA" id="ARBA00022801"/>
    </source>
</evidence>
<comment type="catalytic activity">
    <reaction evidence="1">
        <text>Random hydrolysis of (1-&gt;4)-beta-D-mannosidic linkages in mannans, galactomannans and glucomannans.</text>
        <dbReference type="EC" id="3.2.1.78"/>
    </reaction>
</comment>
<dbReference type="Proteomes" id="UP000183567">
    <property type="component" value="Unassembled WGS sequence"/>
</dbReference>
<dbReference type="OrthoDB" id="406631at2759"/>
<evidence type="ECO:0000256" key="1">
    <source>
        <dbReference type="ARBA" id="ARBA00001678"/>
    </source>
</evidence>
<evidence type="ECO:0000259" key="11">
    <source>
        <dbReference type="Pfam" id="PF26410"/>
    </source>
</evidence>
<keyword evidence="13" id="KW-1185">Reference proteome</keyword>
<comment type="caution">
    <text evidence="12">The sequence shown here is derived from an EMBL/GenBank/DDBJ whole genome shotgun (WGS) entry which is preliminary data.</text>
</comment>
<dbReference type="GO" id="GO:0005576">
    <property type="term" value="C:extracellular region"/>
    <property type="evidence" value="ECO:0007669"/>
    <property type="project" value="UniProtKB-SubCell"/>
</dbReference>
<evidence type="ECO:0000313" key="12">
    <source>
        <dbReference type="EMBL" id="OJA19053.1"/>
    </source>
</evidence>